<dbReference type="Proteomes" id="UP000052978">
    <property type="component" value="Unassembled WGS sequence"/>
</dbReference>
<dbReference type="EMBL" id="KE163600">
    <property type="protein sequence ID" value="EPQ12817.1"/>
    <property type="molecule type" value="Genomic_DNA"/>
</dbReference>
<name>S7PW99_MYOBR</name>
<keyword evidence="2" id="KW-1185">Reference proteome</keyword>
<protein>
    <submittedName>
        <fullName evidence="1">Uncharacterized protein</fullName>
    </submittedName>
</protein>
<evidence type="ECO:0000313" key="1">
    <source>
        <dbReference type="EMBL" id="EPQ12817.1"/>
    </source>
</evidence>
<evidence type="ECO:0000313" key="2">
    <source>
        <dbReference type="Proteomes" id="UP000052978"/>
    </source>
</evidence>
<organism evidence="1 2">
    <name type="scientific">Myotis brandtii</name>
    <name type="common">Brandt's bat</name>
    <dbReference type="NCBI Taxonomy" id="109478"/>
    <lineage>
        <taxon>Eukaryota</taxon>
        <taxon>Metazoa</taxon>
        <taxon>Chordata</taxon>
        <taxon>Craniata</taxon>
        <taxon>Vertebrata</taxon>
        <taxon>Euteleostomi</taxon>
        <taxon>Mammalia</taxon>
        <taxon>Eutheria</taxon>
        <taxon>Laurasiatheria</taxon>
        <taxon>Chiroptera</taxon>
        <taxon>Yangochiroptera</taxon>
        <taxon>Vespertilionidae</taxon>
        <taxon>Myotis</taxon>
    </lineage>
</organism>
<reference evidence="1 2" key="1">
    <citation type="journal article" date="2013" name="Nat. Commun.">
        <title>Genome analysis reveals insights into physiology and longevity of the Brandt's bat Myotis brandtii.</title>
        <authorList>
            <person name="Seim I."/>
            <person name="Fang X."/>
            <person name="Xiong Z."/>
            <person name="Lobanov A.V."/>
            <person name="Huang Z."/>
            <person name="Ma S."/>
            <person name="Feng Y."/>
            <person name="Turanov A.A."/>
            <person name="Zhu Y."/>
            <person name="Lenz T.L."/>
            <person name="Gerashchenko M.V."/>
            <person name="Fan D."/>
            <person name="Hee Yim S."/>
            <person name="Yao X."/>
            <person name="Jordan D."/>
            <person name="Xiong Y."/>
            <person name="Ma Y."/>
            <person name="Lyapunov A.N."/>
            <person name="Chen G."/>
            <person name="Kulakova O.I."/>
            <person name="Sun Y."/>
            <person name="Lee S.G."/>
            <person name="Bronson R.T."/>
            <person name="Moskalev A.A."/>
            <person name="Sunyaev S.R."/>
            <person name="Zhang G."/>
            <person name="Krogh A."/>
            <person name="Wang J."/>
            <person name="Gladyshev V.N."/>
        </authorList>
    </citation>
    <scope>NUCLEOTIDE SEQUENCE [LARGE SCALE GENOMIC DNA]</scope>
</reference>
<gene>
    <name evidence="1" type="ORF">D623_10007161</name>
</gene>
<dbReference type="AlphaFoldDB" id="S7PW99"/>
<proteinExistence type="predicted"/>
<accession>S7PW99</accession>
<sequence length="71" mass="7896">MDPFPNWSLRATPLVPDGVPPWHCRPDAPYLTAGEVGSNHVAAERNLPDFNTIRMVLLTLLVSVKCVVDER</sequence>